<dbReference type="AlphaFoldDB" id="A0A517ZM93"/>
<proteinExistence type="predicted"/>
<gene>
    <name evidence="1" type="ORF">Mal52_20680</name>
</gene>
<name>A0A517ZM93_9PLAN</name>
<reference evidence="1 2" key="1">
    <citation type="submission" date="2019-02" db="EMBL/GenBank/DDBJ databases">
        <title>Deep-cultivation of Planctomycetes and their phenomic and genomic characterization uncovers novel biology.</title>
        <authorList>
            <person name="Wiegand S."/>
            <person name="Jogler M."/>
            <person name="Boedeker C."/>
            <person name="Pinto D."/>
            <person name="Vollmers J."/>
            <person name="Rivas-Marin E."/>
            <person name="Kohn T."/>
            <person name="Peeters S.H."/>
            <person name="Heuer A."/>
            <person name="Rast P."/>
            <person name="Oberbeckmann S."/>
            <person name="Bunk B."/>
            <person name="Jeske O."/>
            <person name="Meyerdierks A."/>
            <person name="Storesund J.E."/>
            <person name="Kallscheuer N."/>
            <person name="Luecker S."/>
            <person name="Lage O.M."/>
            <person name="Pohl T."/>
            <person name="Merkel B.J."/>
            <person name="Hornburger P."/>
            <person name="Mueller R.-W."/>
            <person name="Bruemmer F."/>
            <person name="Labrenz M."/>
            <person name="Spormann A.M."/>
            <person name="Op den Camp H."/>
            <person name="Overmann J."/>
            <person name="Amann R."/>
            <person name="Jetten M.S.M."/>
            <person name="Mascher T."/>
            <person name="Medema M.H."/>
            <person name="Devos D.P."/>
            <person name="Kaster A.-K."/>
            <person name="Ovreas L."/>
            <person name="Rohde M."/>
            <person name="Galperin M.Y."/>
            <person name="Jogler C."/>
        </authorList>
    </citation>
    <scope>NUCLEOTIDE SEQUENCE [LARGE SCALE GENOMIC DNA]</scope>
    <source>
        <strain evidence="1 2">Mal52</strain>
    </source>
</reference>
<dbReference type="Proteomes" id="UP000319383">
    <property type="component" value="Chromosome"/>
</dbReference>
<organism evidence="1 2">
    <name type="scientific">Symmachiella dynata</name>
    <dbReference type="NCBI Taxonomy" id="2527995"/>
    <lineage>
        <taxon>Bacteria</taxon>
        <taxon>Pseudomonadati</taxon>
        <taxon>Planctomycetota</taxon>
        <taxon>Planctomycetia</taxon>
        <taxon>Planctomycetales</taxon>
        <taxon>Planctomycetaceae</taxon>
        <taxon>Symmachiella</taxon>
    </lineage>
</organism>
<dbReference type="KEGG" id="sdyn:Mal52_20680"/>
<sequence>MIWPFLIIATLLIAGSWYLRTKRRATESRLTPQEVIAEMRKRAELAVADAKKEYDIDLNFSPESVEDLDEILLQIHESHQSTPLASIELRRHSLKWGGYIGEVSKRIRDCEWSVDSKIGGKGDYPIVYKDRSESFPIGWCLRRIVNGEEDNVWHKFTYLVVNRDGDYLDALTEAGAQFSEESGEAEPNNYSE</sequence>
<evidence type="ECO:0000313" key="2">
    <source>
        <dbReference type="Proteomes" id="UP000319383"/>
    </source>
</evidence>
<accession>A0A517ZM93</accession>
<evidence type="ECO:0000313" key="1">
    <source>
        <dbReference type="EMBL" id="QDU43592.1"/>
    </source>
</evidence>
<keyword evidence="2" id="KW-1185">Reference proteome</keyword>
<dbReference type="EMBL" id="CP036276">
    <property type="protein sequence ID" value="QDU43592.1"/>
    <property type="molecule type" value="Genomic_DNA"/>
</dbReference>
<protein>
    <submittedName>
        <fullName evidence="1">Uncharacterized protein</fullName>
    </submittedName>
</protein>